<organism evidence="1 2">
    <name type="scientific">Papaver somniferum</name>
    <name type="common">Opium poppy</name>
    <dbReference type="NCBI Taxonomy" id="3469"/>
    <lineage>
        <taxon>Eukaryota</taxon>
        <taxon>Viridiplantae</taxon>
        <taxon>Streptophyta</taxon>
        <taxon>Embryophyta</taxon>
        <taxon>Tracheophyta</taxon>
        <taxon>Spermatophyta</taxon>
        <taxon>Magnoliopsida</taxon>
        <taxon>Ranunculales</taxon>
        <taxon>Papaveraceae</taxon>
        <taxon>Papaveroideae</taxon>
        <taxon>Papaver</taxon>
    </lineage>
</organism>
<proteinExistence type="predicted"/>
<evidence type="ECO:0000313" key="2">
    <source>
        <dbReference type="Proteomes" id="UP000316621"/>
    </source>
</evidence>
<dbReference type="Gramene" id="RZC68705">
    <property type="protein sequence ID" value="RZC68705"/>
    <property type="gene ID" value="C5167_031883"/>
</dbReference>
<sequence>MLRVHLQPPIHNKSPLDKLPCHIQSLRFEATTAEATIFFLPSVHVLMVTHELNVQKTSMVGYIGMTNAISHDFADDFSLHDQINEAACGIASRKSCGIALLRWDRGTLPDSLGTFVLGIGPLDTDTRPGYQQQQTHINKVVRLSTAQLLTVIYQKQKSALRRIKQEQEVHIKQ</sequence>
<reference evidence="1 2" key="1">
    <citation type="journal article" date="2018" name="Science">
        <title>The opium poppy genome and morphinan production.</title>
        <authorList>
            <person name="Guo L."/>
            <person name="Winzer T."/>
            <person name="Yang X."/>
            <person name="Li Y."/>
            <person name="Ning Z."/>
            <person name="He Z."/>
            <person name="Teodor R."/>
            <person name="Lu Y."/>
            <person name="Bowser T.A."/>
            <person name="Graham I.A."/>
            <person name="Ye K."/>
        </authorList>
    </citation>
    <scope>NUCLEOTIDE SEQUENCE [LARGE SCALE GENOMIC DNA]</scope>
    <source>
        <strain evidence="2">cv. HN1</strain>
        <tissue evidence="1">Leaves</tissue>
    </source>
</reference>
<keyword evidence="2" id="KW-1185">Reference proteome</keyword>
<gene>
    <name evidence="1" type="ORF">C5167_031883</name>
</gene>
<dbReference type="AlphaFoldDB" id="A0A4Y7K9P1"/>
<evidence type="ECO:0000313" key="1">
    <source>
        <dbReference type="EMBL" id="RZC68705.1"/>
    </source>
</evidence>
<accession>A0A4Y7K9P1</accession>
<protein>
    <submittedName>
        <fullName evidence="1">Uncharacterized protein</fullName>
    </submittedName>
</protein>
<dbReference type="EMBL" id="CM010721">
    <property type="protein sequence ID" value="RZC68705.1"/>
    <property type="molecule type" value="Genomic_DNA"/>
</dbReference>
<dbReference type="Proteomes" id="UP000316621">
    <property type="component" value="Chromosome 7"/>
</dbReference>
<name>A0A4Y7K9P1_PAPSO</name>